<proteinExistence type="predicted"/>
<reference evidence="2 3" key="1">
    <citation type="submission" date="2019-07" db="EMBL/GenBank/DDBJ databases">
        <title>WGS assembly of Gossypium mustelinum.</title>
        <authorList>
            <person name="Chen Z.J."/>
            <person name="Sreedasyam A."/>
            <person name="Ando A."/>
            <person name="Song Q."/>
            <person name="De L."/>
            <person name="Hulse-Kemp A."/>
            <person name="Ding M."/>
            <person name="Ye W."/>
            <person name="Kirkbride R."/>
            <person name="Jenkins J."/>
            <person name="Plott C."/>
            <person name="Lovell J."/>
            <person name="Lin Y.-M."/>
            <person name="Vaughn R."/>
            <person name="Liu B."/>
            <person name="Li W."/>
            <person name="Simpson S."/>
            <person name="Scheffler B."/>
            <person name="Saski C."/>
            <person name="Grover C."/>
            <person name="Hu G."/>
            <person name="Conover J."/>
            <person name="Carlson J."/>
            <person name="Shu S."/>
            <person name="Boston L."/>
            <person name="Williams M."/>
            <person name="Peterson D."/>
            <person name="Mcgee K."/>
            <person name="Jones D."/>
            <person name="Wendel J."/>
            <person name="Stelly D."/>
            <person name="Grimwood J."/>
            <person name="Schmutz J."/>
        </authorList>
    </citation>
    <scope>NUCLEOTIDE SEQUENCE [LARGE SCALE GENOMIC DNA]</scope>
    <source>
        <strain evidence="2">1408120.09</strain>
    </source>
</reference>
<protein>
    <recommendedName>
        <fullName evidence="4">PGG domain-containing protein</fullName>
    </recommendedName>
</protein>
<dbReference type="EMBL" id="CM017655">
    <property type="protein sequence ID" value="TYI73057.1"/>
    <property type="molecule type" value="Genomic_DNA"/>
</dbReference>
<feature type="signal peptide" evidence="1">
    <location>
        <begin position="1"/>
        <end position="19"/>
    </location>
</feature>
<feature type="chain" id="PRO_5022817121" description="PGG domain-containing protein" evidence="1">
    <location>
        <begin position="20"/>
        <end position="74"/>
    </location>
</feature>
<dbReference type="Proteomes" id="UP000323597">
    <property type="component" value="Chromosome D07"/>
</dbReference>
<keyword evidence="3" id="KW-1185">Reference proteome</keyword>
<organism evidence="2 3">
    <name type="scientific">Gossypium mustelinum</name>
    <name type="common">Cotton</name>
    <name type="synonym">Gossypium caicoense</name>
    <dbReference type="NCBI Taxonomy" id="34275"/>
    <lineage>
        <taxon>Eukaryota</taxon>
        <taxon>Viridiplantae</taxon>
        <taxon>Streptophyta</taxon>
        <taxon>Embryophyta</taxon>
        <taxon>Tracheophyta</taxon>
        <taxon>Spermatophyta</taxon>
        <taxon>Magnoliopsida</taxon>
        <taxon>eudicotyledons</taxon>
        <taxon>Gunneridae</taxon>
        <taxon>Pentapetalae</taxon>
        <taxon>rosids</taxon>
        <taxon>malvids</taxon>
        <taxon>Malvales</taxon>
        <taxon>Malvaceae</taxon>
        <taxon>Malvoideae</taxon>
        <taxon>Gossypium</taxon>
    </lineage>
</organism>
<evidence type="ECO:0000256" key="1">
    <source>
        <dbReference type="SAM" id="SignalP"/>
    </source>
</evidence>
<accession>A0A5D2U651</accession>
<evidence type="ECO:0008006" key="4">
    <source>
        <dbReference type="Google" id="ProtNLM"/>
    </source>
</evidence>
<sequence>MHACMWIFLLFCCMFRVFGQLLSQLEGSTPINLPLMAFATNLVLTGISLGPSGKVSPEGPVSPSAAAVRYYWFQ</sequence>
<gene>
    <name evidence="2" type="ORF">E1A91_D07G103600v1</name>
</gene>
<evidence type="ECO:0000313" key="2">
    <source>
        <dbReference type="EMBL" id="TYI73057.1"/>
    </source>
</evidence>
<name>A0A5D2U651_GOSMU</name>
<dbReference type="AlphaFoldDB" id="A0A5D2U651"/>
<keyword evidence="1" id="KW-0732">Signal</keyword>
<evidence type="ECO:0000313" key="3">
    <source>
        <dbReference type="Proteomes" id="UP000323597"/>
    </source>
</evidence>